<evidence type="ECO:0000313" key="2">
    <source>
        <dbReference type="Proteomes" id="UP000249748"/>
    </source>
</evidence>
<name>A0ACD1IJE5_9EURO</name>
<sequence>MCTHLSDAWVYIVLHDDTIAASTRGQRWAADFTRKGELRATRIPRGPTVWLEEKGVRYFPVVSGYYVLGGDIARRSKSWLVDYKHPVEQTIVYGTVTVGAGAVAERPANVYNVDQAKWSNFNIPNATMDFFIKAKHPMVIDCPVVPNALKTKITFVASKALHDFRNPVVGPSGATGANLLVLGDDAADNVAAWTRPVLKTIQGAAEMQRKIDNLATRLAAFTDELRNLNPFLIAEETVKEAMIIMCRLERTKGFNHVFFVLTKNRHAEMV</sequence>
<dbReference type="EMBL" id="KZ824544">
    <property type="protein sequence ID" value="RAK90592.1"/>
    <property type="molecule type" value="Genomic_DNA"/>
</dbReference>
<evidence type="ECO:0000313" key="1">
    <source>
        <dbReference type="EMBL" id="RAK90592.1"/>
    </source>
</evidence>
<organism evidence="1 2">
    <name type="scientific">Aspergillus costaricaensis CBS 115574</name>
    <dbReference type="NCBI Taxonomy" id="1448317"/>
    <lineage>
        <taxon>Eukaryota</taxon>
        <taxon>Fungi</taxon>
        <taxon>Dikarya</taxon>
        <taxon>Ascomycota</taxon>
        <taxon>Pezizomycotina</taxon>
        <taxon>Eurotiomycetes</taxon>
        <taxon>Eurotiomycetidae</taxon>
        <taxon>Eurotiales</taxon>
        <taxon>Aspergillaceae</taxon>
        <taxon>Aspergillus</taxon>
        <taxon>Aspergillus subgen. Circumdati</taxon>
    </lineage>
</organism>
<accession>A0ACD1IJE5</accession>
<reference evidence="1" key="1">
    <citation type="submission" date="2018-02" db="EMBL/GenBank/DDBJ databases">
        <title>The genomes of Aspergillus section Nigri reveals drivers in fungal speciation.</title>
        <authorList>
            <consortium name="DOE Joint Genome Institute"/>
            <person name="Vesth T.C."/>
            <person name="Nybo J."/>
            <person name="Theobald S."/>
            <person name="Brandl J."/>
            <person name="Frisvad J.C."/>
            <person name="Nielsen K.F."/>
            <person name="Lyhne E.K."/>
            <person name="Kogle M.E."/>
            <person name="Kuo A."/>
            <person name="Riley R."/>
            <person name="Clum A."/>
            <person name="Nolan M."/>
            <person name="Lipzen A."/>
            <person name="Salamov A."/>
            <person name="Henrissat B."/>
            <person name="Wiebenga A."/>
            <person name="De vries R.P."/>
            <person name="Grigoriev I.V."/>
            <person name="Mortensen U.H."/>
            <person name="Andersen M.R."/>
            <person name="Baker S.E."/>
        </authorList>
    </citation>
    <scope>NUCLEOTIDE SEQUENCE</scope>
    <source>
        <strain evidence="1">CBS 115574</strain>
    </source>
</reference>
<keyword evidence="2" id="KW-1185">Reference proteome</keyword>
<protein>
    <submittedName>
        <fullName evidence="1">Uncharacterized protein</fullName>
    </submittedName>
</protein>
<proteinExistence type="predicted"/>
<dbReference type="Proteomes" id="UP000249748">
    <property type="component" value="Unassembled WGS sequence"/>
</dbReference>
<gene>
    <name evidence="1" type="ORF">BO79DRAFT_216161</name>
</gene>